<evidence type="ECO:0000256" key="1">
    <source>
        <dbReference type="SAM" id="Phobius"/>
    </source>
</evidence>
<dbReference type="EMBL" id="BART01006478">
    <property type="protein sequence ID" value="GAG64309.1"/>
    <property type="molecule type" value="Genomic_DNA"/>
</dbReference>
<keyword evidence="1" id="KW-0812">Transmembrane</keyword>
<organism evidence="2">
    <name type="scientific">marine sediment metagenome</name>
    <dbReference type="NCBI Taxonomy" id="412755"/>
    <lineage>
        <taxon>unclassified sequences</taxon>
        <taxon>metagenomes</taxon>
        <taxon>ecological metagenomes</taxon>
    </lineage>
</organism>
<name>X0Z5D1_9ZZZZ</name>
<comment type="caution">
    <text evidence="2">The sequence shown here is derived from an EMBL/GenBank/DDBJ whole genome shotgun (WGS) entry which is preliminary data.</text>
</comment>
<keyword evidence="1" id="KW-0472">Membrane</keyword>
<feature type="transmembrane region" description="Helical" evidence="1">
    <location>
        <begin position="16"/>
        <end position="34"/>
    </location>
</feature>
<sequence>METKKTFKEIYNKEEGILIIAVIFAAILCVITIFKGTQINSMVSSMLWTSIVGLAILRVIKAAVKEIKK</sequence>
<proteinExistence type="predicted"/>
<feature type="transmembrane region" description="Helical" evidence="1">
    <location>
        <begin position="46"/>
        <end position="64"/>
    </location>
</feature>
<keyword evidence="1" id="KW-1133">Transmembrane helix</keyword>
<reference evidence="2" key="1">
    <citation type="journal article" date="2014" name="Front. Microbiol.">
        <title>High frequency of phylogenetically diverse reductive dehalogenase-homologous genes in deep subseafloor sedimentary metagenomes.</title>
        <authorList>
            <person name="Kawai M."/>
            <person name="Futagami T."/>
            <person name="Toyoda A."/>
            <person name="Takaki Y."/>
            <person name="Nishi S."/>
            <person name="Hori S."/>
            <person name="Arai W."/>
            <person name="Tsubouchi T."/>
            <person name="Morono Y."/>
            <person name="Uchiyama I."/>
            <person name="Ito T."/>
            <person name="Fujiyama A."/>
            <person name="Inagaki F."/>
            <person name="Takami H."/>
        </authorList>
    </citation>
    <scope>NUCLEOTIDE SEQUENCE</scope>
    <source>
        <strain evidence="2">Expedition CK06-06</strain>
    </source>
</reference>
<protein>
    <submittedName>
        <fullName evidence="2">Uncharacterized protein</fullName>
    </submittedName>
</protein>
<accession>X0Z5D1</accession>
<dbReference type="AlphaFoldDB" id="X0Z5D1"/>
<gene>
    <name evidence="2" type="ORF">S01H4_14781</name>
</gene>
<evidence type="ECO:0000313" key="2">
    <source>
        <dbReference type="EMBL" id="GAG64309.1"/>
    </source>
</evidence>